<feature type="compositionally biased region" description="Basic and acidic residues" evidence="1">
    <location>
        <begin position="278"/>
        <end position="289"/>
    </location>
</feature>
<evidence type="ECO:0008006" key="3">
    <source>
        <dbReference type="Google" id="ProtNLM"/>
    </source>
</evidence>
<protein>
    <recommendedName>
        <fullName evidence="3">F-box associated domain-containing protein</fullName>
    </recommendedName>
</protein>
<dbReference type="PANTHER" id="PTHR34591:SF33">
    <property type="entry name" value="F-BOX DOMAIN-CONTAINING PROTEIN"/>
    <property type="match status" value="1"/>
</dbReference>
<dbReference type="PANTHER" id="PTHR34591">
    <property type="entry name" value="OS03G0653100 PROTEIN-RELATED"/>
    <property type="match status" value="1"/>
</dbReference>
<sequence>MPGELDTSSQSTLDVLAEELEVPSQQGEVLSPEPQVMHVHVPVVEEQPKDRVISVLVFSSETDEWASREFVPGRCAPRHLYDMVNAPQASYVKIWKSAQYWQGSLYVHCWNHIIMILRNSEEAYDMAQLPGESYVEKGYQCLFELSQRSLLVSYERGVHFVVLDKFQLQVWTLTESTDGQIGWMLAHATDLSPYNHKVQQHMEPRVMWNVVRNTRGLLSLFESRKTREIIYDEDDGQSNTTDDVDSDSDDDEEEDNHEVDGFDGTTGDVGVDGYSDGGDPHKDEDGETKREEVFEYTWDSDEDNFIDLDDGAAHLGDEEYGGYRIMGLHPHKQVVLFQTYNGVVAYHIKTSRMQCLGRHLVKYPHSHSHGADAAFPYRPCYVDALPANN</sequence>
<organism evidence="2">
    <name type="scientific">Aegilops tauschii</name>
    <name type="common">Tausch's goatgrass</name>
    <name type="synonym">Aegilops squarrosa</name>
    <dbReference type="NCBI Taxonomy" id="37682"/>
    <lineage>
        <taxon>Eukaryota</taxon>
        <taxon>Viridiplantae</taxon>
        <taxon>Streptophyta</taxon>
        <taxon>Embryophyta</taxon>
        <taxon>Tracheophyta</taxon>
        <taxon>Spermatophyta</taxon>
        <taxon>Magnoliopsida</taxon>
        <taxon>Liliopsida</taxon>
        <taxon>Poales</taxon>
        <taxon>Poaceae</taxon>
        <taxon>BOP clade</taxon>
        <taxon>Pooideae</taxon>
        <taxon>Triticodae</taxon>
        <taxon>Triticeae</taxon>
        <taxon>Triticinae</taxon>
        <taxon>Aegilops</taxon>
    </lineage>
</organism>
<proteinExistence type="predicted"/>
<feature type="compositionally biased region" description="Low complexity" evidence="1">
    <location>
        <begin position="262"/>
        <end position="274"/>
    </location>
</feature>
<evidence type="ECO:0000256" key="1">
    <source>
        <dbReference type="SAM" id="MobiDB-lite"/>
    </source>
</evidence>
<feature type="region of interest" description="Disordered" evidence="1">
    <location>
        <begin position="231"/>
        <end position="289"/>
    </location>
</feature>
<feature type="compositionally biased region" description="Acidic residues" evidence="1">
    <location>
        <begin position="231"/>
        <end position="257"/>
    </location>
</feature>
<dbReference type="EnsemblPlants" id="EMT02009">
    <property type="protein sequence ID" value="EMT02009"/>
    <property type="gene ID" value="F775_02968"/>
</dbReference>
<name>R7VZP5_AEGTA</name>
<accession>R7VZP5</accession>
<reference evidence="2" key="1">
    <citation type="submission" date="2015-06" db="UniProtKB">
        <authorList>
            <consortium name="EnsemblPlants"/>
        </authorList>
    </citation>
    <scope>IDENTIFICATION</scope>
</reference>
<dbReference type="AlphaFoldDB" id="R7VZP5"/>
<evidence type="ECO:0000313" key="2">
    <source>
        <dbReference type="EnsemblPlants" id="EMT02009"/>
    </source>
</evidence>